<dbReference type="GO" id="GO:0005634">
    <property type="term" value="C:nucleus"/>
    <property type="evidence" value="ECO:0007669"/>
    <property type="project" value="UniProtKB-SubCell"/>
</dbReference>
<dbReference type="Pfam" id="PF03514">
    <property type="entry name" value="GRAS"/>
    <property type="match status" value="1"/>
</dbReference>
<comment type="subcellular location">
    <subcellularLocation>
        <location evidence="1">Nucleus</location>
    </subcellularLocation>
</comment>
<dbReference type="PANTHER" id="PTHR31636">
    <property type="entry name" value="OSJNBA0084A10.13 PROTEIN-RELATED"/>
    <property type="match status" value="1"/>
</dbReference>
<evidence type="ECO:0000256" key="4">
    <source>
        <dbReference type="ARBA" id="ARBA00023242"/>
    </source>
</evidence>
<feature type="region of interest" description="PFYRE" evidence="5">
    <location>
        <begin position="305"/>
        <end position="396"/>
    </location>
</feature>
<comment type="caution">
    <text evidence="5">Lacks conserved residue(s) required for the propagation of feature annotation.</text>
</comment>
<evidence type="ECO:0000256" key="2">
    <source>
        <dbReference type="ARBA" id="ARBA00023015"/>
    </source>
</evidence>
<evidence type="ECO:0000256" key="1">
    <source>
        <dbReference type="ARBA" id="ARBA00004123"/>
    </source>
</evidence>
<dbReference type="PROSITE" id="PS50985">
    <property type="entry name" value="GRAS"/>
    <property type="match status" value="1"/>
</dbReference>
<feature type="short sequence motif" description="VHIID" evidence="5">
    <location>
        <begin position="213"/>
        <end position="217"/>
    </location>
</feature>
<dbReference type="InterPro" id="IPR005202">
    <property type="entry name" value="TF_GRAS"/>
</dbReference>
<comment type="similarity">
    <text evidence="5">Belongs to the GRAS family.</text>
</comment>
<comment type="caution">
    <text evidence="7">The sequence shown here is derived from an EMBL/GenBank/DDBJ whole genome shotgun (WGS) entry which is preliminary data.</text>
</comment>
<sequence length="476" mass="53024">MRELGLHDDSVPSPFKTASTNTTTTNATTHHQIITADNHDHPQPFDPTIATTTDHHFNLFSDNHNLNLFQVSHDFQNNNNNNNNNWNIGFDFIEDLIRVADCFDSDDLQLAQVILDRLNNRVRSSNINNNNNKGVQQQGGRPFQRAAIYFKEALESILSGSNRTTGRLSSWAEIVQTIRAHKAFSDISPIPMFTQFTTNQALLEALGGSTFIIHVIDFDIGLAGHYASLMKELAEKSESLRVNSPVLRVTAVVPEEYAVESRLIRENLTQFSQDLKIRFQIDFVLVRVFEALSFKAVNFREGEKIAVIFSSAVLRRHGGGFLGEVRRVSPAVVVFVDGEGWGGEPGTAPTTSFRRNFVGGLEFYSMVLESLDAAMVGSEWVRKIEAFVLKPRIVMAVEAASAAAAAVGGGRRTASFREMFHGAGMRPVQLSRFADFQAECLLGKVQVRGFHVAKRQAELVLCWHERALVATSVWRC</sequence>
<gene>
    <name evidence="7" type="ORF">F8388_016985</name>
</gene>
<keyword evidence="3" id="KW-0804">Transcription</keyword>
<keyword evidence="4" id="KW-0539">Nucleus</keyword>
<accession>A0A7J6GCF1</accession>
<feature type="region of interest" description="SAW" evidence="5">
    <location>
        <begin position="399"/>
        <end position="475"/>
    </location>
</feature>
<evidence type="ECO:0008006" key="9">
    <source>
        <dbReference type="Google" id="ProtNLM"/>
    </source>
</evidence>
<keyword evidence="2" id="KW-0805">Transcription regulation</keyword>
<dbReference type="AlphaFoldDB" id="A0A7J6GCF1"/>
<feature type="region of interest" description="Disordered" evidence="6">
    <location>
        <begin position="1"/>
        <end position="25"/>
    </location>
</feature>
<proteinExistence type="inferred from homology"/>
<dbReference type="Proteomes" id="UP000525078">
    <property type="component" value="Unassembled WGS sequence"/>
</dbReference>
<evidence type="ECO:0000256" key="3">
    <source>
        <dbReference type="ARBA" id="ARBA00023163"/>
    </source>
</evidence>
<feature type="compositionally biased region" description="Basic and acidic residues" evidence="6">
    <location>
        <begin position="1"/>
        <end position="10"/>
    </location>
</feature>
<evidence type="ECO:0000256" key="5">
    <source>
        <dbReference type="PROSITE-ProRule" id="PRU01191"/>
    </source>
</evidence>
<reference evidence="7 8" key="1">
    <citation type="journal article" date="2020" name="bioRxiv">
        <title>Sequence and annotation of 42 cannabis genomes reveals extensive copy number variation in cannabinoid synthesis and pathogen resistance genes.</title>
        <authorList>
            <person name="Mckernan K.J."/>
            <person name="Helbert Y."/>
            <person name="Kane L.T."/>
            <person name="Ebling H."/>
            <person name="Zhang L."/>
            <person name="Liu B."/>
            <person name="Eaton Z."/>
            <person name="Mclaughlin S."/>
            <person name="Kingan S."/>
            <person name="Baybayan P."/>
            <person name="Concepcion G."/>
            <person name="Jordan M."/>
            <person name="Riva A."/>
            <person name="Barbazuk W."/>
            <person name="Harkins T."/>
        </authorList>
    </citation>
    <scope>NUCLEOTIDE SEQUENCE [LARGE SCALE GENOMIC DNA]</scope>
    <source>
        <strain evidence="8">cv. Jamaican Lion 4</strain>
        <tissue evidence="7">Leaf</tissue>
    </source>
</reference>
<evidence type="ECO:0000313" key="8">
    <source>
        <dbReference type="Proteomes" id="UP000525078"/>
    </source>
</evidence>
<evidence type="ECO:0000313" key="7">
    <source>
        <dbReference type="EMBL" id="KAF4380631.1"/>
    </source>
</evidence>
<organism evidence="7 8">
    <name type="scientific">Cannabis sativa</name>
    <name type="common">Hemp</name>
    <name type="synonym">Marijuana</name>
    <dbReference type="NCBI Taxonomy" id="3483"/>
    <lineage>
        <taxon>Eukaryota</taxon>
        <taxon>Viridiplantae</taxon>
        <taxon>Streptophyta</taxon>
        <taxon>Embryophyta</taxon>
        <taxon>Tracheophyta</taxon>
        <taxon>Spermatophyta</taxon>
        <taxon>Magnoliopsida</taxon>
        <taxon>eudicotyledons</taxon>
        <taxon>Gunneridae</taxon>
        <taxon>Pentapetalae</taxon>
        <taxon>rosids</taxon>
        <taxon>fabids</taxon>
        <taxon>Rosales</taxon>
        <taxon>Cannabaceae</taxon>
        <taxon>Cannabis</taxon>
    </lineage>
</organism>
<dbReference type="EMBL" id="JAATIP010000064">
    <property type="protein sequence ID" value="KAF4380631.1"/>
    <property type="molecule type" value="Genomic_DNA"/>
</dbReference>
<name>A0A7J6GCF1_CANSA</name>
<protein>
    <recommendedName>
        <fullName evidence="9">Scarecrow-like protein 15</fullName>
    </recommendedName>
</protein>
<evidence type="ECO:0000256" key="6">
    <source>
        <dbReference type="SAM" id="MobiDB-lite"/>
    </source>
</evidence>
<feature type="region of interest" description="Leucine repeat II (LRII)" evidence="5">
    <location>
        <begin position="263"/>
        <end position="295"/>
    </location>
</feature>